<accession>A0A7W6PAR3</accession>
<evidence type="ECO:0000313" key="2">
    <source>
        <dbReference type="Proteomes" id="UP000530571"/>
    </source>
</evidence>
<comment type="caution">
    <text evidence="1">The sequence shown here is derived from an EMBL/GenBank/DDBJ whole genome shotgun (WGS) entry which is preliminary data.</text>
</comment>
<gene>
    <name evidence="1" type="ORF">GGR30_003570</name>
</gene>
<dbReference type="AlphaFoldDB" id="A0A7W6PAR3"/>
<dbReference type="Proteomes" id="UP000530571">
    <property type="component" value="Unassembled WGS sequence"/>
</dbReference>
<evidence type="ECO:0000313" key="1">
    <source>
        <dbReference type="EMBL" id="MBB4123622.1"/>
    </source>
</evidence>
<reference evidence="1 2" key="1">
    <citation type="submission" date="2020-08" db="EMBL/GenBank/DDBJ databases">
        <title>Genomic Encyclopedia of Type Strains, Phase IV (KMG-IV): sequencing the most valuable type-strain genomes for metagenomic binning, comparative biology and taxonomic classification.</title>
        <authorList>
            <person name="Goeker M."/>
        </authorList>
    </citation>
    <scope>NUCLEOTIDE SEQUENCE [LARGE SCALE GENOMIC DNA]</scope>
    <source>
        <strain evidence="1 2">DSM 28101</strain>
    </source>
</reference>
<sequence>MAELFLDVALVDFGRRGEDRSQGVTGKPFYPFGLWQLAANAGSKNGLLDQAGNLLIKKTVRVRPPCPCR</sequence>
<protein>
    <submittedName>
        <fullName evidence="1">Uncharacterized protein</fullName>
    </submittedName>
</protein>
<keyword evidence="2" id="KW-1185">Reference proteome</keyword>
<organism evidence="1 2">
    <name type="scientific">Martelella radicis</name>
    <dbReference type="NCBI Taxonomy" id="1397476"/>
    <lineage>
        <taxon>Bacteria</taxon>
        <taxon>Pseudomonadati</taxon>
        <taxon>Pseudomonadota</taxon>
        <taxon>Alphaproteobacteria</taxon>
        <taxon>Hyphomicrobiales</taxon>
        <taxon>Aurantimonadaceae</taxon>
        <taxon>Martelella</taxon>
    </lineage>
</organism>
<dbReference type="EMBL" id="JACIDZ010000013">
    <property type="protein sequence ID" value="MBB4123622.1"/>
    <property type="molecule type" value="Genomic_DNA"/>
</dbReference>
<name>A0A7W6PAR3_9HYPH</name>
<proteinExistence type="predicted"/>